<evidence type="ECO:0000256" key="6">
    <source>
        <dbReference type="SAM" id="MobiDB-lite"/>
    </source>
</evidence>
<evidence type="ECO:0000256" key="2">
    <source>
        <dbReference type="ARBA" id="ARBA00007401"/>
    </source>
</evidence>
<dbReference type="InterPro" id="IPR054593">
    <property type="entry name" value="Beta-mannosidase-like_N2"/>
</dbReference>
<dbReference type="Gene3D" id="2.60.40.10">
    <property type="entry name" value="Immunoglobulins"/>
    <property type="match status" value="1"/>
</dbReference>
<dbReference type="InterPro" id="IPR050887">
    <property type="entry name" value="Beta-mannosidase_GH2"/>
</dbReference>
<keyword evidence="4" id="KW-0378">Hydrolase</keyword>
<dbReference type="Pfam" id="PF00703">
    <property type="entry name" value="Glyco_hydro_2"/>
    <property type="match status" value="1"/>
</dbReference>
<dbReference type="InterPro" id="IPR017853">
    <property type="entry name" value="GH"/>
</dbReference>
<dbReference type="AlphaFoldDB" id="A0A1Q2CKE5"/>
<dbReference type="SUPFAM" id="SSF49303">
    <property type="entry name" value="beta-Galactosidase/glucuronidase domain"/>
    <property type="match status" value="1"/>
</dbReference>
<evidence type="ECO:0000256" key="4">
    <source>
        <dbReference type="ARBA" id="ARBA00022801"/>
    </source>
</evidence>
<dbReference type="EC" id="3.2.1.25" evidence="3"/>
<feature type="domain" description="Glycoside hydrolase family 2 immunoglobulin-like beta-sandwich" evidence="7">
    <location>
        <begin position="219"/>
        <end position="305"/>
    </location>
</feature>
<dbReference type="Gene3D" id="3.20.20.80">
    <property type="entry name" value="Glycosidases"/>
    <property type="match status" value="1"/>
</dbReference>
<protein>
    <recommendedName>
        <fullName evidence="3">beta-mannosidase</fullName>
        <ecNumber evidence="3">3.2.1.25</ecNumber>
    </recommendedName>
</protein>
<dbReference type="FunFam" id="3.20.20.80:FF:000050">
    <property type="entry name" value="Beta-mannosidase B"/>
    <property type="match status" value="1"/>
</dbReference>
<comment type="catalytic activity">
    <reaction evidence="1">
        <text>Hydrolysis of terminal, non-reducing beta-D-mannose residues in beta-D-mannosides.</text>
        <dbReference type="EC" id="3.2.1.25"/>
    </reaction>
</comment>
<gene>
    <name evidence="9" type="ORF">BW730_02485</name>
</gene>
<feature type="region of interest" description="Disordered" evidence="6">
    <location>
        <begin position="751"/>
        <end position="770"/>
    </location>
</feature>
<dbReference type="PANTHER" id="PTHR43730:SF1">
    <property type="entry name" value="BETA-MANNOSIDASE"/>
    <property type="match status" value="1"/>
</dbReference>
<evidence type="ECO:0000259" key="7">
    <source>
        <dbReference type="Pfam" id="PF00703"/>
    </source>
</evidence>
<feature type="domain" description="Beta-mannosidase-like galactose-binding" evidence="8">
    <location>
        <begin position="41"/>
        <end position="195"/>
    </location>
</feature>
<keyword evidence="5" id="KW-0326">Glycosidase</keyword>
<evidence type="ECO:0000256" key="3">
    <source>
        <dbReference type="ARBA" id="ARBA00012754"/>
    </source>
</evidence>
<dbReference type="PANTHER" id="PTHR43730">
    <property type="entry name" value="BETA-MANNOSIDASE"/>
    <property type="match status" value="1"/>
</dbReference>
<evidence type="ECO:0000256" key="1">
    <source>
        <dbReference type="ARBA" id="ARBA00000829"/>
    </source>
</evidence>
<dbReference type="SUPFAM" id="SSF51445">
    <property type="entry name" value="(Trans)glycosidases"/>
    <property type="match status" value="1"/>
</dbReference>
<comment type="similarity">
    <text evidence="2">Belongs to the glycosyl hydrolase 2 family.</text>
</comment>
<dbReference type="InterPro" id="IPR036156">
    <property type="entry name" value="Beta-gal/glucu_dom_sf"/>
</dbReference>
<dbReference type="STRING" id="1332264.BW730_02485"/>
<keyword evidence="10" id="KW-1185">Reference proteome</keyword>
<organism evidence="9 10">
    <name type="scientific">Tessaracoccus aquimaris</name>
    <dbReference type="NCBI Taxonomy" id="1332264"/>
    <lineage>
        <taxon>Bacteria</taxon>
        <taxon>Bacillati</taxon>
        <taxon>Actinomycetota</taxon>
        <taxon>Actinomycetes</taxon>
        <taxon>Propionibacteriales</taxon>
        <taxon>Propionibacteriaceae</taxon>
        <taxon>Tessaracoccus</taxon>
    </lineage>
</organism>
<dbReference type="Pfam" id="PF22666">
    <property type="entry name" value="Glyco_hydro_2_N2"/>
    <property type="match status" value="1"/>
</dbReference>
<dbReference type="InterPro" id="IPR006102">
    <property type="entry name" value="Ig-like_GH2"/>
</dbReference>
<dbReference type="InterPro" id="IPR008979">
    <property type="entry name" value="Galactose-bd-like_sf"/>
</dbReference>
<evidence type="ECO:0000313" key="9">
    <source>
        <dbReference type="EMBL" id="AQP46574.1"/>
    </source>
</evidence>
<dbReference type="InterPro" id="IPR013783">
    <property type="entry name" value="Ig-like_fold"/>
</dbReference>
<reference evidence="10" key="1">
    <citation type="submission" date="2017-02" db="EMBL/GenBank/DDBJ databases">
        <title>Tessaracoccus aquaemaris sp. nov., isolated from the intestine of a Korean rockfish, Sebastes schlegelii, in a marine aquaculture pond.</title>
        <authorList>
            <person name="Tak E.J."/>
            <person name="Bae J.-W."/>
        </authorList>
    </citation>
    <scope>NUCLEOTIDE SEQUENCE [LARGE SCALE GENOMIC DNA]</scope>
    <source>
        <strain evidence="10">NSG39</strain>
    </source>
</reference>
<sequence>MTSTISTTDTADRREDRSVTRLDSGWLLHPLGEGSALLPERLDAQVPGCVHTDLVRAGAIADPYLDTNASGQAWLFNLDWRYVRDLADIEAPTDGERVEIVFDGLDTFAEISVDGRVVGSSANMHRALRVDVTDLLPARELRVDFASPTRTADAEAERQRHRPSAYPTPFNAVRKMAASFGWDWGPDLRTSGIWRPATVERWRHARLAEVVPRVRVEDGVGIVEITTSLDWASTGEVTLAAEIAGRRAEVRVANGQRRASLTVQVDDPALWWPVGYGEQPLEALRVTLSDDDSTLDAWERRVGFRTVEVDRSPDEFGTRFTLTVNGVPVFAKGVNWIPDDHFVSRIDADRYRRRLVQARDAHINLVRVWGGGIYEAEAFYEACDELGLLVWQDFLLACAAYDEAGPLRSEMEAEARENVARLVAHPSLAVLNGGNENVWGYEDWGWKDLLEGRSWGGWYAAEMFPAVTAELAPGVAYSVNSPYSPGASATGVHPNDPDHGTHHQWEVWNRIDYTHYRDDIPRFASEFGYQAPPAWRTLQDWLHVDGQPITSVPGAKETAVFLEHQKAEDGNRKLDEGMAPHLGVPADFADWHWATQLQQAHAVAYAVDHYRSHWPRTAGSIVWQLNDCWPVTSWAAIDYEERRKPLWYALRQAYAPRRLVVATGDDGWSVTAVNDTDHAWEDVLQARRETFDGGLLAADSSQVAVPARSVLRLPLTAALVAPGDAQGEALVVELGAERVVELFAEVKDAHLSPTRRTSGSRRPPRATGST</sequence>
<dbReference type="SUPFAM" id="SSF49785">
    <property type="entry name" value="Galactose-binding domain-like"/>
    <property type="match status" value="1"/>
</dbReference>
<name>A0A1Q2CKE5_9ACTN</name>
<feature type="region of interest" description="Disordered" evidence="6">
    <location>
        <begin position="147"/>
        <end position="166"/>
    </location>
</feature>
<evidence type="ECO:0000256" key="5">
    <source>
        <dbReference type="ARBA" id="ARBA00023295"/>
    </source>
</evidence>
<evidence type="ECO:0000313" key="10">
    <source>
        <dbReference type="Proteomes" id="UP000188145"/>
    </source>
</evidence>
<dbReference type="KEGG" id="tes:BW730_02485"/>
<dbReference type="GO" id="GO:0004567">
    <property type="term" value="F:beta-mannosidase activity"/>
    <property type="evidence" value="ECO:0007669"/>
    <property type="project" value="UniProtKB-EC"/>
</dbReference>
<dbReference type="Proteomes" id="UP000188145">
    <property type="component" value="Chromosome"/>
</dbReference>
<evidence type="ECO:0000259" key="8">
    <source>
        <dbReference type="Pfam" id="PF22666"/>
    </source>
</evidence>
<dbReference type="Gene3D" id="2.60.120.260">
    <property type="entry name" value="Galactose-binding domain-like"/>
    <property type="match status" value="1"/>
</dbReference>
<dbReference type="EMBL" id="CP019606">
    <property type="protein sequence ID" value="AQP46574.1"/>
    <property type="molecule type" value="Genomic_DNA"/>
</dbReference>
<dbReference type="GO" id="GO:0005975">
    <property type="term" value="P:carbohydrate metabolic process"/>
    <property type="evidence" value="ECO:0007669"/>
    <property type="project" value="InterPro"/>
</dbReference>
<dbReference type="GO" id="GO:0006516">
    <property type="term" value="P:glycoprotein catabolic process"/>
    <property type="evidence" value="ECO:0007669"/>
    <property type="project" value="TreeGrafter"/>
</dbReference>
<proteinExistence type="inferred from homology"/>
<accession>A0A1Q2CKE5</accession>